<dbReference type="AlphaFoldDB" id="A0A397HDK2"/>
<keyword evidence="2" id="KW-1185">Reference proteome</keyword>
<evidence type="ECO:0000313" key="2">
    <source>
        <dbReference type="Proteomes" id="UP000266861"/>
    </source>
</evidence>
<sequence length="57" mass="7211">MEEIQECRNSRMELMQEWKNKYKKYKKCNNAKNYDIRMQEEIHKWKKSKNAGIQEWN</sequence>
<dbReference type="EMBL" id="PQFF01000328">
    <property type="protein sequence ID" value="RHZ59656.1"/>
    <property type="molecule type" value="Genomic_DNA"/>
</dbReference>
<accession>A0A397HDK2</accession>
<gene>
    <name evidence="1" type="ORF">Glove_362g26</name>
</gene>
<proteinExistence type="predicted"/>
<name>A0A397HDK2_9GLOM</name>
<dbReference type="Proteomes" id="UP000266861">
    <property type="component" value="Unassembled WGS sequence"/>
</dbReference>
<evidence type="ECO:0000313" key="1">
    <source>
        <dbReference type="EMBL" id="RHZ59656.1"/>
    </source>
</evidence>
<reference evidence="1 2" key="1">
    <citation type="submission" date="2018-08" db="EMBL/GenBank/DDBJ databases">
        <title>Genome and evolution of the arbuscular mycorrhizal fungus Diversispora epigaea (formerly Glomus versiforme) and its bacterial endosymbionts.</title>
        <authorList>
            <person name="Sun X."/>
            <person name="Fei Z."/>
            <person name="Harrison M."/>
        </authorList>
    </citation>
    <scope>NUCLEOTIDE SEQUENCE [LARGE SCALE GENOMIC DNA]</scope>
    <source>
        <strain evidence="1 2">IT104</strain>
    </source>
</reference>
<comment type="caution">
    <text evidence="1">The sequence shown here is derived from an EMBL/GenBank/DDBJ whole genome shotgun (WGS) entry which is preliminary data.</text>
</comment>
<protein>
    <submittedName>
        <fullName evidence="1">Uncharacterized protein</fullName>
    </submittedName>
</protein>
<organism evidence="1 2">
    <name type="scientific">Diversispora epigaea</name>
    <dbReference type="NCBI Taxonomy" id="1348612"/>
    <lineage>
        <taxon>Eukaryota</taxon>
        <taxon>Fungi</taxon>
        <taxon>Fungi incertae sedis</taxon>
        <taxon>Mucoromycota</taxon>
        <taxon>Glomeromycotina</taxon>
        <taxon>Glomeromycetes</taxon>
        <taxon>Diversisporales</taxon>
        <taxon>Diversisporaceae</taxon>
        <taxon>Diversispora</taxon>
    </lineage>
</organism>